<dbReference type="AlphaFoldDB" id="C6BW96"/>
<reference evidence="1 2" key="1">
    <citation type="submission" date="2009-06" db="EMBL/GenBank/DDBJ databases">
        <title>Complete sequence of Desulfovibrio salexigens DSM 2638.</title>
        <authorList>
            <consortium name="US DOE Joint Genome Institute"/>
            <person name="Lucas S."/>
            <person name="Copeland A."/>
            <person name="Lapidus A."/>
            <person name="Glavina del Rio T."/>
            <person name="Tice H."/>
            <person name="Bruce D."/>
            <person name="Goodwin L."/>
            <person name="Pitluck S."/>
            <person name="Munk A.C."/>
            <person name="Brettin T."/>
            <person name="Detter J.C."/>
            <person name="Han C."/>
            <person name="Tapia R."/>
            <person name="Larimer F."/>
            <person name="Land M."/>
            <person name="Hauser L."/>
            <person name="Kyrpides N."/>
            <person name="Anderson I."/>
            <person name="Wall J.D."/>
            <person name="Arkin A.P."/>
            <person name="Dehal P."/>
            <person name="Chivian D."/>
            <person name="Giles B."/>
            <person name="Hazen T.C."/>
        </authorList>
    </citation>
    <scope>NUCLEOTIDE SEQUENCE [LARGE SCALE GENOMIC DNA]</scope>
    <source>
        <strain evidence="2">ATCC 14822 / DSM 2638 / NCIMB 8403 / VKM B-1763</strain>
    </source>
</reference>
<proteinExistence type="predicted"/>
<dbReference type="KEGG" id="dsa:Desal_0273"/>
<name>C6BW96_MARSD</name>
<keyword evidence="2" id="KW-1185">Reference proteome</keyword>
<sequence>MADVIKEAARMRRQYGWKTYLIKFKDYYSYTFDPSLFPDFELLGEVGADGAIIPSSKA</sequence>
<organism evidence="1 2">
    <name type="scientific">Maridesulfovibrio salexigens (strain ATCC 14822 / DSM 2638 / NCIMB 8403 / VKM B-1763)</name>
    <name type="common">Desulfovibrio salexigens</name>
    <dbReference type="NCBI Taxonomy" id="526222"/>
    <lineage>
        <taxon>Bacteria</taxon>
        <taxon>Pseudomonadati</taxon>
        <taxon>Thermodesulfobacteriota</taxon>
        <taxon>Desulfovibrionia</taxon>
        <taxon>Desulfovibrionales</taxon>
        <taxon>Desulfovibrionaceae</taxon>
        <taxon>Maridesulfovibrio</taxon>
    </lineage>
</organism>
<dbReference type="Proteomes" id="UP000002601">
    <property type="component" value="Chromosome"/>
</dbReference>
<protein>
    <submittedName>
        <fullName evidence="1">Uncharacterized protein</fullName>
    </submittedName>
</protein>
<gene>
    <name evidence="1" type="ordered locus">Desal_0273</name>
</gene>
<dbReference type="RefSeq" id="WP_012765866.1">
    <property type="nucleotide sequence ID" value="NC_012881.1"/>
</dbReference>
<dbReference type="HOGENOM" id="CLU_2971942_0_0_7"/>
<evidence type="ECO:0000313" key="2">
    <source>
        <dbReference type="Proteomes" id="UP000002601"/>
    </source>
</evidence>
<accession>C6BW96</accession>
<dbReference type="EMBL" id="CP001649">
    <property type="protein sequence ID" value="ACS78340.1"/>
    <property type="molecule type" value="Genomic_DNA"/>
</dbReference>
<dbReference type="eggNOG" id="ENOG5031D5D">
    <property type="taxonomic scope" value="Bacteria"/>
</dbReference>
<evidence type="ECO:0000313" key="1">
    <source>
        <dbReference type="EMBL" id="ACS78340.1"/>
    </source>
</evidence>